<accession>A0ACB9MUD7</accession>
<proteinExistence type="predicted"/>
<keyword evidence="2" id="KW-1185">Reference proteome</keyword>
<dbReference type="Proteomes" id="UP000828941">
    <property type="component" value="Chromosome 8"/>
</dbReference>
<evidence type="ECO:0000313" key="2">
    <source>
        <dbReference type="Proteomes" id="UP000828941"/>
    </source>
</evidence>
<sequence>MAHMVAVVVEGVADFVRTLWSLQERRCSITFNMVSSALLSVTMALMLCFLSIHTQTRGDMVHIWNPQPDEVKEGINYHCVLY</sequence>
<protein>
    <submittedName>
        <fullName evidence="1">Uncharacterized protein</fullName>
    </submittedName>
</protein>
<gene>
    <name evidence="1" type="ORF">L6164_019821</name>
</gene>
<comment type="caution">
    <text evidence="1">The sequence shown here is derived from an EMBL/GenBank/DDBJ whole genome shotgun (WGS) entry which is preliminary data.</text>
</comment>
<dbReference type="EMBL" id="CM039433">
    <property type="protein sequence ID" value="KAI4327348.1"/>
    <property type="molecule type" value="Genomic_DNA"/>
</dbReference>
<reference evidence="1 2" key="1">
    <citation type="journal article" date="2022" name="DNA Res.">
        <title>Chromosomal-level genome assembly of the orchid tree Bauhinia variegata (Leguminosae; Cercidoideae) supports the allotetraploid origin hypothesis of Bauhinia.</title>
        <authorList>
            <person name="Zhong Y."/>
            <person name="Chen Y."/>
            <person name="Zheng D."/>
            <person name="Pang J."/>
            <person name="Liu Y."/>
            <person name="Luo S."/>
            <person name="Meng S."/>
            <person name="Qian L."/>
            <person name="Wei D."/>
            <person name="Dai S."/>
            <person name="Zhou R."/>
        </authorList>
    </citation>
    <scope>NUCLEOTIDE SEQUENCE [LARGE SCALE GENOMIC DNA]</scope>
    <source>
        <strain evidence="1">BV-YZ2020</strain>
    </source>
</reference>
<evidence type="ECO:0000313" key="1">
    <source>
        <dbReference type="EMBL" id="KAI4327348.1"/>
    </source>
</evidence>
<organism evidence="1 2">
    <name type="scientific">Bauhinia variegata</name>
    <name type="common">Purple orchid tree</name>
    <name type="synonym">Phanera variegata</name>
    <dbReference type="NCBI Taxonomy" id="167791"/>
    <lineage>
        <taxon>Eukaryota</taxon>
        <taxon>Viridiplantae</taxon>
        <taxon>Streptophyta</taxon>
        <taxon>Embryophyta</taxon>
        <taxon>Tracheophyta</taxon>
        <taxon>Spermatophyta</taxon>
        <taxon>Magnoliopsida</taxon>
        <taxon>eudicotyledons</taxon>
        <taxon>Gunneridae</taxon>
        <taxon>Pentapetalae</taxon>
        <taxon>rosids</taxon>
        <taxon>fabids</taxon>
        <taxon>Fabales</taxon>
        <taxon>Fabaceae</taxon>
        <taxon>Cercidoideae</taxon>
        <taxon>Cercideae</taxon>
        <taxon>Bauhiniinae</taxon>
        <taxon>Bauhinia</taxon>
    </lineage>
</organism>
<name>A0ACB9MUD7_BAUVA</name>